<dbReference type="RefSeq" id="WP_255924329.1">
    <property type="nucleotide sequence ID" value="NZ_JANFNG010000065.1"/>
</dbReference>
<dbReference type="EMBL" id="JANFNG010000065">
    <property type="protein sequence ID" value="MCQ4085204.1"/>
    <property type="molecule type" value="Genomic_DNA"/>
</dbReference>
<keyword evidence="1" id="KW-0472">Membrane</keyword>
<organism evidence="2 3">
    <name type="scientific">Streptomyces humicola</name>
    <dbReference type="NCBI Taxonomy" id="2953240"/>
    <lineage>
        <taxon>Bacteria</taxon>
        <taxon>Bacillati</taxon>
        <taxon>Actinomycetota</taxon>
        <taxon>Actinomycetes</taxon>
        <taxon>Kitasatosporales</taxon>
        <taxon>Streptomycetaceae</taxon>
        <taxon>Streptomyces</taxon>
    </lineage>
</organism>
<reference evidence="2" key="1">
    <citation type="submission" date="2022-06" db="EMBL/GenBank/DDBJ databases">
        <title>Draft genome sequence of Streptomyces sp. RB6PN25 isolated from peat swamp forest in Thailand.</title>
        <authorList>
            <person name="Duangmal K."/>
            <person name="Klaysubun C."/>
        </authorList>
    </citation>
    <scope>NUCLEOTIDE SEQUENCE</scope>
    <source>
        <strain evidence="2">RB6PN25</strain>
    </source>
</reference>
<protein>
    <recommendedName>
        <fullName evidence="4">Integral membrane protein</fullName>
    </recommendedName>
</protein>
<keyword evidence="3" id="KW-1185">Reference proteome</keyword>
<evidence type="ECO:0000313" key="3">
    <source>
        <dbReference type="Proteomes" id="UP001057702"/>
    </source>
</evidence>
<accession>A0ABT1Q5K6</accession>
<evidence type="ECO:0000256" key="1">
    <source>
        <dbReference type="SAM" id="Phobius"/>
    </source>
</evidence>
<evidence type="ECO:0008006" key="4">
    <source>
        <dbReference type="Google" id="ProtNLM"/>
    </source>
</evidence>
<sequence>MYRLVAGMALAGDGHRQLGVHAAAVAVLVIAAAVLAVLVACIVSPRWRRSVPRIVGIVLGGLLAVYLVVRGIAEFWVVDYSDPASYRHDWGGPSLIGVFAVHTGPGLAIMVAAVVWLYRQRHRTA</sequence>
<keyword evidence="1" id="KW-0812">Transmembrane</keyword>
<gene>
    <name evidence="2" type="ORF">NGB36_32760</name>
</gene>
<feature type="transmembrane region" description="Helical" evidence="1">
    <location>
        <begin position="93"/>
        <end position="118"/>
    </location>
</feature>
<proteinExistence type="predicted"/>
<comment type="caution">
    <text evidence="2">The sequence shown here is derived from an EMBL/GenBank/DDBJ whole genome shotgun (WGS) entry which is preliminary data.</text>
</comment>
<keyword evidence="1" id="KW-1133">Transmembrane helix</keyword>
<name>A0ABT1Q5K6_9ACTN</name>
<dbReference type="Proteomes" id="UP001057702">
    <property type="component" value="Unassembled WGS sequence"/>
</dbReference>
<feature type="transmembrane region" description="Helical" evidence="1">
    <location>
        <begin position="20"/>
        <end position="42"/>
    </location>
</feature>
<feature type="transmembrane region" description="Helical" evidence="1">
    <location>
        <begin position="54"/>
        <end position="73"/>
    </location>
</feature>
<evidence type="ECO:0000313" key="2">
    <source>
        <dbReference type="EMBL" id="MCQ4085204.1"/>
    </source>
</evidence>